<protein>
    <submittedName>
        <fullName evidence="2">Uncharacterized protein</fullName>
    </submittedName>
</protein>
<reference evidence="2 3" key="1">
    <citation type="submission" date="2021-06" db="EMBL/GenBank/DDBJ databases">
        <title>Leclercia pneumoniae sp. nov.</title>
        <authorList>
            <person name="Hoenemann M."/>
            <person name="Viehweger A."/>
            <person name="Dietze N."/>
        </authorList>
    </citation>
    <scope>NUCLEOTIDE SEQUENCE [LARGE SCALE GENOMIC DNA]</scope>
    <source>
        <strain evidence="3">49125</strain>
    </source>
</reference>
<feature type="signal peptide" evidence="1">
    <location>
        <begin position="1"/>
        <end position="22"/>
    </location>
</feature>
<feature type="chain" id="PRO_5045895017" evidence="1">
    <location>
        <begin position="23"/>
        <end position="62"/>
    </location>
</feature>
<dbReference type="EMBL" id="CP076838">
    <property type="protein sequence ID" value="QWW78659.1"/>
    <property type="molecule type" value="Genomic_DNA"/>
</dbReference>
<proteinExistence type="predicted"/>
<evidence type="ECO:0000313" key="2">
    <source>
        <dbReference type="EMBL" id="QWW78659.1"/>
    </source>
</evidence>
<sequence>MKKMTLVSALLLAASLSSGAMAAENHFSMPEAGSNMDTVIHENHINVSHAFDEESLTAGTLL</sequence>
<keyword evidence="1" id="KW-0732">Signal</keyword>
<evidence type="ECO:0000256" key="1">
    <source>
        <dbReference type="SAM" id="SignalP"/>
    </source>
</evidence>
<accession>A0ABX8JTD3</accession>
<dbReference type="RefSeq" id="WP_040076838.1">
    <property type="nucleotide sequence ID" value="NZ_CP071383.1"/>
</dbReference>
<keyword evidence="3" id="KW-1185">Reference proteome</keyword>
<gene>
    <name evidence="2" type="ORF">KQ929_15595</name>
</gene>
<organism evidence="2 3">
    <name type="scientific">Leclercia pneumoniae</name>
    <dbReference type="NCBI Taxonomy" id="2815358"/>
    <lineage>
        <taxon>Bacteria</taxon>
        <taxon>Pseudomonadati</taxon>
        <taxon>Pseudomonadota</taxon>
        <taxon>Gammaproteobacteria</taxon>
        <taxon>Enterobacterales</taxon>
        <taxon>Enterobacteriaceae</taxon>
        <taxon>Leclercia</taxon>
    </lineage>
</organism>
<name>A0ABX8JTD3_9ENTR</name>
<evidence type="ECO:0000313" key="3">
    <source>
        <dbReference type="Proteomes" id="UP000683497"/>
    </source>
</evidence>
<dbReference type="Proteomes" id="UP000683497">
    <property type="component" value="Chromosome"/>
</dbReference>